<proteinExistence type="predicted"/>
<sequence length="411" mass="46052">MKKSFLLALSVSLLLLSSCNNSESLLQEGRWRATLETKSGNEIPFNFDVKKDSVSGEPIIEIINGDERLRVDDVSVKNDSIAIIMPFFDSEFKAAFEGDQIKGLWVKHLAYKDVVMPFSAEPDQDFRFFKAGTKTSFNATGRWAVNFFSAEDSSQAVGEFVQSESKLVGTFLTTTGDYRYLEGTIAGNNLFLSCFDGSHAYLFTGKIDSNTIVNGKFYSGAGGVEQWSAVRNPAAQLPDAYSLTKLKQGLKRLDFAYPDLNKQIVSSKDERFKNKVVIVQLLGSWCPNCMDETRFMSAFYKENHTRGFEVVGLAFERTTDFDRSKKNVANIQKRFEVGYPLLITDKTSDKKQRDAALPALDRIMGFPTTIIIDKKGQVRKIHTGFSGPGTGKHYTDFVKEFTQTINELLAE</sequence>
<dbReference type="InterPro" id="IPR013740">
    <property type="entry name" value="Redoxin"/>
</dbReference>
<dbReference type="CDD" id="cd02966">
    <property type="entry name" value="TlpA_like_family"/>
    <property type="match status" value="1"/>
</dbReference>
<dbReference type="Proteomes" id="UP000315971">
    <property type="component" value="Unassembled WGS sequence"/>
</dbReference>
<evidence type="ECO:0000256" key="1">
    <source>
        <dbReference type="SAM" id="SignalP"/>
    </source>
</evidence>
<dbReference type="PANTHER" id="PTHR42852">
    <property type="entry name" value="THIOL:DISULFIDE INTERCHANGE PROTEIN DSBE"/>
    <property type="match status" value="1"/>
</dbReference>
<evidence type="ECO:0000259" key="2">
    <source>
        <dbReference type="PROSITE" id="PS51352"/>
    </source>
</evidence>
<organism evidence="3 4">
    <name type="scientific">Solitalea koreensis</name>
    <dbReference type="NCBI Taxonomy" id="543615"/>
    <lineage>
        <taxon>Bacteria</taxon>
        <taxon>Pseudomonadati</taxon>
        <taxon>Bacteroidota</taxon>
        <taxon>Sphingobacteriia</taxon>
        <taxon>Sphingobacteriales</taxon>
        <taxon>Sphingobacteriaceae</taxon>
        <taxon>Solitalea</taxon>
    </lineage>
</organism>
<dbReference type="PANTHER" id="PTHR42852:SF13">
    <property type="entry name" value="PROTEIN DIPZ"/>
    <property type="match status" value="1"/>
</dbReference>
<dbReference type="GO" id="GO:0016491">
    <property type="term" value="F:oxidoreductase activity"/>
    <property type="evidence" value="ECO:0007669"/>
    <property type="project" value="InterPro"/>
</dbReference>
<dbReference type="PROSITE" id="PS51257">
    <property type="entry name" value="PROKAR_LIPOPROTEIN"/>
    <property type="match status" value="1"/>
</dbReference>
<reference evidence="3 4" key="1">
    <citation type="submission" date="2017-05" db="EMBL/GenBank/DDBJ databases">
        <authorList>
            <person name="Varghese N."/>
            <person name="Submissions S."/>
        </authorList>
    </citation>
    <scope>NUCLEOTIDE SEQUENCE [LARGE SCALE GENOMIC DNA]</scope>
    <source>
        <strain evidence="3 4">DSM 21342</strain>
    </source>
</reference>
<feature type="domain" description="Thioredoxin" evidence="2">
    <location>
        <begin position="246"/>
        <end position="403"/>
    </location>
</feature>
<dbReference type="Pfam" id="PF08534">
    <property type="entry name" value="Redoxin"/>
    <property type="match status" value="1"/>
</dbReference>
<dbReference type="PROSITE" id="PS51352">
    <property type="entry name" value="THIOREDOXIN_2"/>
    <property type="match status" value="1"/>
</dbReference>
<accession>A0A521CGN2</accession>
<dbReference type="OrthoDB" id="616241at2"/>
<dbReference type="RefSeq" id="WP_142602933.1">
    <property type="nucleotide sequence ID" value="NZ_FXSZ01000004.1"/>
</dbReference>
<feature type="chain" id="PRO_5021755125" evidence="1">
    <location>
        <begin position="23"/>
        <end position="411"/>
    </location>
</feature>
<dbReference type="InterPro" id="IPR036249">
    <property type="entry name" value="Thioredoxin-like_sf"/>
</dbReference>
<dbReference type="InterPro" id="IPR013766">
    <property type="entry name" value="Thioredoxin_domain"/>
</dbReference>
<dbReference type="GO" id="GO:0016853">
    <property type="term" value="F:isomerase activity"/>
    <property type="evidence" value="ECO:0007669"/>
    <property type="project" value="UniProtKB-KW"/>
</dbReference>
<keyword evidence="1" id="KW-0732">Signal</keyword>
<keyword evidence="3" id="KW-0413">Isomerase</keyword>
<keyword evidence="4" id="KW-1185">Reference proteome</keyword>
<dbReference type="AlphaFoldDB" id="A0A521CGN2"/>
<gene>
    <name evidence="3" type="ORF">SAMN06265350_10444</name>
</gene>
<dbReference type="EMBL" id="FXSZ01000004">
    <property type="protein sequence ID" value="SMO58588.1"/>
    <property type="molecule type" value="Genomic_DNA"/>
</dbReference>
<protein>
    <submittedName>
        <fullName evidence="3">Thiol-disulfide isomerase or thioredoxin</fullName>
    </submittedName>
</protein>
<dbReference type="InterPro" id="IPR050553">
    <property type="entry name" value="Thioredoxin_ResA/DsbE_sf"/>
</dbReference>
<evidence type="ECO:0000313" key="3">
    <source>
        <dbReference type="EMBL" id="SMO58588.1"/>
    </source>
</evidence>
<dbReference type="Gene3D" id="3.40.30.10">
    <property type="entry name" value="Glutaredoxin"/>
    <property type="match status" value="1"/>
</dbReference>
<dbReference type="SUPFAM" id="SSF52833">
    <property type="entry name" value="Thioredoxin-like"/>
    <property type="match status" value="1"/>
</dbReference>
<evidence type="ECO:0000313" key="4">
    <source>
        <dbReference type="Proteomes" id="UP000315971"/>
    </source>
</evidence>
<feature type="signal peptide" evidence="1">
    <location>
        <begin position="1"/>
        <end position="22"/>
    </location>
</feature>
<name>A0A521CGN2_9SPHI</name>